<feature type="compositionally biased region" description="Basic and acidic residues" evidence="1">
    <location>
        <begin position="12"/>
        <end position="25"/>
    </location>
</feature>
<protein>
    <submittedName>
        <fullName evidence="2">Uncharacterized protein</fullName>
    </submittedName>
</protein>
<evidence type="ECO:0000313" key="3">
    <source>
        <dbReference type="Proteomes" id="UP000186922"/>
    </source>
</evidence>
<keyword evidence="3" id="KW-1185">Reference proteome</keyword>
<dbReference type="AlphaFoldDB" id="A0A1D1W5G6"/>
<reference evidence="2 3" key="1">
    <citation type="journal article" date="2016" name="Nat. Commun.">
        <title>Extremotolerant tardigrade genome and improved radiotolerance of human cultured cells by tardigrade-unique protein.</title>
        <authorList>
            <person name="Hashimoto T."/>
            <person name="Horikawa D.D."/>
            <person name="Saito Y."/>
            <person name="Kuwahara H."/>
            <person name="Kozuka-Hata H."/>
            <person name="Shin-I T."/>
            <person name="Minakuchi Y."/>
            <person name="Ohishi K."/>
            <person name="Motoyama A."/>
            <person name="Aizu T."/>
            <person name="Enomoto A."/>
            <person name="Kondo K."/>
            <person name="Tanaka S."/>
            <person name="Hara Y."/>
            <person name="Koshikawa S."/>
            <person name="Sagara H."/>
            <person name="Miura T."/>
            <person name="Yokobori S."/>
            <person name="Miyagawa K."/>
            <person name="Suzuki Y."/>
            <person name="Kubo T."/>
            <person name="Oyama M."/>
            <person name="Kohara Y."/>
            <person name="Fujiyama A."/>
            <person name="Arakawa K."/>
            <person name="Katayama T."/>
            <person name="Toyoda A."/>
            <person name="Kunieda T."/>
        </authorList>
    </citation>
    <scope>NUCLEOTIDE SEQUENCE [LARGE SCALE GENOMIC DNA]</scope>
    <source>
        <strain evidence="2 3">YOKOZUNA-1</strain>
    </source>
</reference>
<proteinExistence type="predicted"/>
<organism evidence="2 3">
    <name type="scientific">Ramazzottius varieornatus</name>
    <name type="common">Water bear</name>
    <name type="synonym">Tardigrade</name>
    <dbReference type="NCBI Taxonomy" id="947166"/>
    <lineage>
        <taxon>Eukaryota</taxon>
        <taxon>Metazoa</taxon>
        <taxon>Ecdysozoa</taxon>
        <taxon>Tardigrada</taxon>
        <taxon>Eutardigrada</taxon>
        <taxon>Parachela</taxon>
        <taxon>Hypsibioidea</taxon>
        <taxon>Ramazzottiidae</taxon>
        <taxon>Ramazzottius</taxon>
    </lineage>
</organism>
<evidence type="ECO:0000256" key="1">
    <source>
        <dbReference type="SAM" id="MobiDB-lite"/>
    </source>
</evidence>
<feature type="region of interest" description="Disordered" evidence="1">
    <location>
        <begin position="7"/>
        <end position="41"/>
    </location>
</feature>
<gene>
    <name evidence="2" type="primary">RvY_16616-1</name>
    <name evidence="2" type="synonym">RvY_16616.1</name>
    <name evidence="2" type="ORF">RvY_16616</name>
</gene>
<accession>A0A1D1W5G6</accession>
<dbReference type="Proteomes" id="UP000186922">
    <property type="component" value="Unassembled WGS sequence"/>
</dbReference>
<sequence>MVGYILLGMEGTDSKDPKKGTEDNYKNNAVHPIGMTNRSNHHGEVHGLFAFTKRNTVLNQKKY</sequence>
<name>A0A1D1W5G6_RAMVA</name>
<evidence type="ECO:0000313" key="2">
    <source>
        <dbReference type="EMBL" id="GAV06664.1"/>
    </source>
</evidence>
<dbReference type="EMBL" id="BDGG01000014">
    <property type="protein sequence ID" value="GAV06664.1"/>
    <property type="molecule type" value="Genomic_DNA"/>
</dbReference>
<comment type="caution">
    <text evidence="2">The sequence shown here is derived from an EMBL/GenBank/DDBJ whole genome shotgun (WGS) entry which is preliminary data.</text>
</comment>